<feature type="active site" evidence="8">
    <location>
        <position position="301"/>
    </location>
</feature>
<dbReference type="EMBL" id="JBHUMM010000010">
    <property type="protein sequence ID" value="MFD2671230.1"/>
    <property type="molecule type" value="Genomic_DNA"/>
</dbReference>
<dbReference type="SUPFAM" id="SSF53187">
    <property type="entry name" value="Zn-dependent exopeptidases"/>
    <property type="match status" value="1"/>
</dbReference>
<feature type="domain" description="Cytosol aminopeptidase" evidence="9">
    <location>
        <begin position="369"/>
        <end position="376"/>
    </location>
</feature>
<evidence type="ECO:0000256" key="8">
    <source>
        <dbReference type="HAMAP-Rule" id="MF_00181"/>
    </source>
</evidence>
<dbReference type="InterPro" id="IPR000819">
    <property type="entry name" value="Peptidase_M17_C"/>
</dbReference>
<dbReference type="SUPFAM" id="SSF52949">
    <property type="entry name" value="Macro domain-like"/>
    <property type="match status" value="1"/>
</dbReference>
<reference evidence="11" key="1">
    <citation type="journal article" date="2019" name="Int. J. Syst. Evol. Microbiol.">
        <title>The Global Catalogue of Microorganisms (GCM) 10K type strain sequencing project: providing services to taxonomists for standard genome sequencing and annotation.</title>
        <authorList>
            <consortium name="The Broad Institute Genomics Platform"/>
            <consortium name="The Broad Institute Genome Sequencing Center for Infectious Disease"/>
            <person name="Wu L."/>
            <person name="Ma J."/>
        </authorList>
    </citation>
    <scope>NUCLEOTIDE SEQUENCE [LARGE SCALE GENOMIC DNA]</scope>
    <source>
        <strain evidence="11">KCTC 33676</strain>
    </source>
</reference>
<feature type="binding site" evidence="8">
    <location>
        <position position="294"/>
    </location>
    <ligand>
        <name>Mn(2+)</name>
        <dbReference type="ChEBI" id="CHEBI:29035"/>
        <label>2</label>
    </ligand>
</feature>
<dbReference type="CDD" id="cd00433">
    <property type="entry name" value="Peptidase_M17"/>
    <property type="match status" value="1"/>
</dbReference>
<dbReference type="Pfam" id="PF00883">
    <property type="entry name" value="Peptidase_M17"/>
    <property type="match status" value="1"/>
</dbReference>
<dbReference type="Proteomes" id="UP001597497">
    <property type="component" value="Unassembled WGS sequence"/>
</dbReference>
<dbReference type="PROSITE" id="PS00631">
    <property type="entry name" value="CYTOSOL_AP"/>
    <property type="match status" value="1"/>
</dbReference>
<evidence type="ECO:0000256" key="7">
    <source>
        <dbReference type="ARBA" id="ARBA00049972"/>
    </source>
</evidence>
<evidence type="ECO:0000256" key="4">
    <source>
        <dbReference type="ARBA" id="ARBA00022438"/>
    </source>
</evidence>
<feature type="binding site" evidence="8">
    <location>
        <position position="294"/>
    </location>
    <ligand>
        <name>Mn(2+)</name>
        <dbReference type="ChEBI" id="CHEBI:29035"/>
        <label>1</label>
    </ligand>
</feature>
<comment type="caution">
    <text evidence="10">The sequence shown here is derived from an EMBL/GenBank/DDBJ whole genome shotgun (WGS) entry which is preliminary data.</text>
</comment>
<feature type="binding site" evidence="8">
    <location>
        <position position="289"/>
    </location>
    <ligand>
        <name>Mn(2+)</name>
        <dbReference type="ChEBI" id="CHEBI:29035"/>
        <label>2</label>
    </ligand>
</feature>
<dbReference type="PANTHER" id="PTHR11963">
    <property type="entry name" value="LEUCINE AMINOPEPTIDASE-RELATED"/>
    <property type="match status" value="1"/>
</dbReference>
<dbReference type="InterPro" id="IPR011356">
    <property type="entry name" value="Leucine_aapep/pepB"/>
</dbReference>
<evidence type="ECO:0000313" key="10">
    <source>
        <dbReference type="EMBL" id="MFD2671230.1"/>
    </source>
</evidence>
<evidence type="ECO:0000256" key="3">
    <source>
        <dbReference type="ARBA" id="ARBA00009528"/>
    </source>
</evidence>
<sequence length="522" mass="57172">MKPEKGIHFQLIPYEEQSHIQMPAFKGGHVHVAAVTEQMCKQSSSASISDSTRASTFQALTERGVLTGKRKEWVRYPLFDHPTYTDQAWMGLGANALTLHQLRTAAVYAARNLADGACSSCTILLMGDDELTQLTLLDQIYAWTEGLQLGTYKRKTYHHNIEQRNEHRNGQKEGLQTVILVLPKGISLQPEMQRAMKRGKYYAMATNYARDLTNEPANFQTPQVLADEARLLANLPGIEVNIHDEAWLQQKKMNGLLYVGKGSVHPPCLAVIQYNGADQSDDTLAFVGKGVTFDTGGISLKKAEGMEEMISDMGGAAVVMAVMKLMAELQLPLNAVAVVPIAENMPSGRAYKPGDIIRSYSGKTIEVLNTDAEGRIILGDAVTYARELGATRIVEVSTLTGASLIALGDVTTAALTNEDAFLEQFLQAASPAGERIWALPNYPEYWDMLKSDVADLTNSPGKWAATITAGLFIGAFAEDTPWIHLDTGGTAWLWNEQEVDPIGGTGSMVRSIAHFVEREVQR</sequence>
<feature type="binding site" evidence="8">
    <location>
        <position position="371"/>
    </location>
    <ligand>
        <name>Mn(2+)</name>
        <dbReference type="ChEBI" id="CHEBI:29035"/>
        <label>1</label>
    </ligand>
</feature>
<protein>
    <recommendedName>
        <fullName evidence="8">Probable cytosol aminopeptidase</fullName>
        <ecNumber evidence="8">3.4.11.1</ecNumber>
    </recommendedName>
    <alternativeName>
        <fullName evidence="8">Leucine aminopeptidase</fullName>
        <shortName evidence="8">LAP</shortName>
        <ecNumber evidence="8">3.4.11.10</ecNumber>
    </alternativeName>
    <alternativeName>
        <fullName evidence="8">Leucyl aminopeptidase</fullName>
    </alternativeName>
</protein>
<keyword evidence="8" id="KW-0479">Metal-binding</keyword>
<comment type="cofactor">
    <cofactor evidence="8">
        <name>Mn(2+)</name>
        <dbReference type="ChEBI" id="CHEBI:29035"/>
    </cofactor>
    <text evidence="8">Binds 2 manganese ions per subunit.</text>
</comment>
<evidence type="ECO:0000256" key="1">
    <source>
        <dbReference type="ARBA" id="ARBA00000135"/>
    </source>
</evidence>
<dbReference type="PRINTS" id="PR00481">
    <property type="entry name" value="LAMNOPPTDASE"/>
</dbReference>
<evidence type="ECO:0000256" key="2">
    <source>
        <dbReference type="ARBA" id="ARBA00000967"/>
    </source>
</evidence>
<organism evidence="10 11">
    <name type="scientific">Marinicrinis sediminis</name>
    <dbReference type="NCBI Taxonomy" id="1652465"/>
    <lineage>
        <taxon>Bacteria</taxon>
        <taxon>Bacillati</taxon>
        <taxon>Bacillota</taxon>
        <taxon>Bacilli</taxon>
        <taxon>Bacillales</taxon>
        <taxon>Paenibacillaceae</taxon>
    </lineage>
</organism>
<dbReference type="GO" id="GO:0004177">
    <property type="term" value="F:aminopeptidase activity"/>
    <property type="evidence" value="ECO:0007669"/>
    <property type="project" value="UniProtKB-KW"/>
</dbReference>
<keyword evidence="11" id="KW-1185">Reference proteome</keyword>
<evidence type="ECO:0000313" key="11">
    <source>
        <dbReference type="Proteomes" id="UP001597497"/>
    </source>
</evidence>
<keyword evidence="8" id="KW-0464">Manganese</keyword>
<feature type="binding site" evidence="8">
    <location>
        <position position="373"/>
    </location>
    <ligand>
        <name>Mn(2+)</name>
        <dbReference type="ChEBI" id="CHEBI:29035"/>
        <label>1</label>
    </ligand>
</feature>
<feature type="active site" evidence="8">
    <location>
        <position position="375"/>
    </location>
</feature>
<dbReference type="EC" id="3.4.11.1" evidence="8"/>
<comment type="catalytic activity">
    <reaction evidence="2 8">
        <text>Release of an N-terminal amino acid, preferentially leucine, but not glutamic or aspartic acids.</text>
        <dbReference type="EC" id="3.4.11.10"/>
    </reaction>
</comment>
<comment type="subcellular location">
    <subcellularLocation>
        <location evidence="8">Cytoplasm</location>
    </subcellularLocation>
</comment>
<comment type="catalytic activity">
    <reaction evidence="1 8">
        <text>Release of an N-terminal amino acid, Xaa-|-Yaa-, in which Xaa is preferably Leu, but may be other amino acids including Pro although not Arg or Lys, and Yaa may be Pro. Amino acid amides and methyl esters are also readily hydrolyzed, but rates on arylamides are exceedingly low.</text>
        <dbReference type="EC" id="3.4.11.1"/>
    </reaction>
</comment>
<dbReference type="Gene3D" id="3.40.220.10">
    <property type="entry name" value="Leucine Aminopeptidase, subunit E, domain 1"/>
    <property type="match status" value="1"/>
</dbReference>
<keyword evidence="6 8" id="KW-0378">Hydrolase</keyword>
<evidence type="ECO:0000256" key="5">
    <source>
        <dbReference type="ARBA" id="ARBA00022670"/>
    </source>
</evidence>
<dbReference type="HAMAP" id="MF_00181">
    <property type="entry name" value="Cytosol_peptidase_M17"/>
    <property type="match status" value="1"/>
</dbReference>
<gene>
    <name evidence="8" type="primary">pepA</name>
    <name evidence="10" type="ORF">ACFSUC_06385</name>
</gene>
<comment type="function">
    <text evidence="7 8">Presumably involved in the processing and regular turnover of intracellular proteins. Catalyzes the removal of unsubstituted N-terminal amino acids from various peptides.</text>
</comment>
<dbReference type="PANTHER" id="PTHR11963:SF23">
    <property type="entry name" value="CYTOSOL AMINOPEPTIDASE"/>
    <property type="match status" value="1"/>
</dbReference>
<dbReference type="RefSeq" id="WP_379928668.1">
    <property type="nucleotide sequence ID" value="NZ_JBHUMM010000010.1"/>
</dbReference>
<dbReference type="NCBIfam" id="NF002073">
    <property type="entry name" value="PRK00913.1-2"/>
    <property type="match status" value="1"/>
</dbReference>
<evidence type="ECO:0000259" key="9">
    <source>
        <dbReference type="PROSITE" id="PS00631"/>
    </source>
</evidence>
<dbReference type="EC" id="3.4.11.10" evidence="8"/>
<proteinExistence type="inferred from homology"/>
<keyword evidence="4 8" id="KW-0031">Aminopeptidase</keyword>
<dbReference type="InterPro" id="IPR023042">
    <property type="entry name" value="Peptidase_M17_leu_NH2_pept"/>
</dbReference>
<dbReference type="InterPro" id="IPR043472">
    <property type="entry name" value="Macro_dom-like"/>
</dbReference>
<evidence type="ECO:0000256" key="6">
    <source>
        <dbReference type="ARBA" id="ARBA00022801"/>
    </source>
</evidence>
<comment type="similarity">
    <text evidence="3 8">Belongs to the peptidase M17 family.</text>
</comment>
<feature type="binding site" evidence="8">
    <location>
        <position position="373"/>
    </location>
    <ligand>
        <name>Mn(2+)</name>
        <dbReference type="ChEBI" id="CHEBI:29035"/>
        <label>2</label>
    </ligand>
</feature>
<dbReference type="Gene3D" id="3.40.630.10">
    <property type="entry name" value="Zn peptidases"/>
    <property type="match status" value="1"/>
</dbReference>
<accession>A0ABW5R827</accession>
<keyword evidence="8" id="KW-0963">Cytoplasm</keyword>
<name>A0ABW5R827_9BACL</name>
<feature type="binding site" evidence="8">
    <location>
        <position position="312"/>
    </location>
    <ligand>
        <name>Mn(2+)</name>
        <dbReference type="ChEBI" id="CHEBI:29035"/>
        <label>2</label>
    </ligand>
</feature>
<keyword evidence="5 8" id="KW-0645">Protease</keyword>